<dbReference type="Gene3D" id="3.40.50.200">
    <property type="entry name" value="Peptidase S8/S53 domain"/>
    <property type="match status" value="1"/>
</dbReference>
<protein>
    <submittedName>
        <fullName evidence="9">S8 family serine peptidase</fullName>
    </submittedName>
</protein>
<dbReference type="Proteomes" id="UP001147653">
    <property type="component" value="Unassembled WGS sequence"/>
</dbReference>
<evidence type="ECO:0000256" key="6">
    <source>
        <dbReference type="PROSITE-ProRule" id="PRU01240"/>
    </source>
</evidence>
<dbReference type="PANTHER" id="PTHR43806">
    <property type="entry name" value="PEPTIDASE S8"/>
    <property type="match status" value="1"/>
</dbReference>
<dbReference type="PROSITE" id="PS51892">
    <property type="entry name" value="SUBTILASE"/>
    <property type="match status" value="1"/>
</dbReference>
<dbReference type="InterPro" id="IPR036852">
    <property type="entry name" value="Peptidase_S8/S53_dom_sf"/>
</dbReference>
<dbReference type="SUPFAM" id="SSF52743">
    <property type="entry name" value="Subtilisin-like"/>
    <property type="match status" value="1"/>
</dbReference>
<feature type="domain" description="Peptidase S8/S53" evidence="8">
    <location>
        <begin position="176"/>
        <end position="376"/>
    </location>
</feature>
<feature type="active site" description="Charge relay system" evidence="5 6">
    <location>
        <position position="622"/>
    </location>
</feature>
<dbReference type="PANTHER" id="PTHR43806:SF11">
    <property type="entry name" value="CEREVISIN-RELATED"/>
    <property type="match status" value="1"/>
</dbReference>
<reference evidence="9" key="1">
    <citation type="submission" date="2022-10" db="EMBL/GenBank/DDBJ databases">
        <title>The WGS of Solirubrobacter phytolaccae KCTC 29190.</title>
        <authorList>
            <person name="Jiang Z."/>
        </authorList>
    </citation>
    <scope>NUCLEOTIDE SEQUENCE</scope>
    <source>
        <strain evidence="9">KCTC 29190</strain>
    </source>
</reference>
<dbReference type="InterPro" id="IPR023828">
    <property type="entry name" value="Peptidase_S8_Ser-AS"/>
</dbReference>
<feature type="active site" description="Charge relay system" evidence="5 6">
    <location>
        <position position="185"/>
    </location>
</feature>
<dbReference type="InterPro" id="IPR000209">
    <property type="entry name" value="Peptidase_S8/S53_dom"/>
</dbReference>
<evidence type="ECO:0000313" key="9">
    <source>
        <dbReference type="EMBL" id="MDA0184457.1"/>
    </source>
</evidence>
<evidence type="ECO:0000256" key="2">
    <source>
        <dbReference type="ARBA" id="ARBA00022670"/>
    </source>
</evidence>
<evidence type="ECO:0000259" key="8">
    <source>
        <dbReference type="Pfam" id="PF00082"/>
    </source>
</evidence>
<feature type="domain" description="Peptidase S8/S53" evidence="8">
    <location>
        <begin position="553"/>
        <end position="662"/>
    </location>
</feature>
<proteinExistence type="inferred from homology"/>
<evidence type="ECO:0000313" key="10">
    <source>
        <dbReference type="Proteomes" id="UP001147653"/>
    </source>
</evidence>
<evidence type="ECO:0000256" key="3">
    <source>
        <dbReference type="ARBA" id="ARBA00022801"/>
    </source>
</evidence>
<accession>A0A9X3SIR5</accession>
<dbReference type="PROSITE" id="PS00138">
    <property type="entry name" value="SUBTILASE_SER"/>
    <property type="match status" value="1"/>
</dbReference>
<dbReference type="Pfam" id="PF00082">
    <property type="entry name" value="Peptidase_S8"/>
    <property type="match status" value="2"/>
</dbReference>
<feature type="active site" description="Charge relay system" evidence="5 6">
    <location>
        <position position="265"/>
    </location>
</feature>
<name>A0A9X3SIR5_9ACTN</name>
<evidence type="ECO:0000256" key="4">
    <source>
        <dbReference type="ARBA" id="ARBA00022825"/>
    </source>
</evidence>
<keyword evidence="4 6" id="KW-0720">Serine protease</keyword>
<keyword evidence="2 6" id="KW-0645">Protease</keyword>
<feature type="region of interest" description="Disordered" evidence="7">
    <location>
        <begin position="59"/>
        <end position="81"/>
    </location>
</feature>
<comment type="caution">
    <text evidence="9">The sequence shown here is derived from an EMBL/GenBank/DDBJ whole genome shotgun (WGS) entry which is preliminary data.</text>
</comment>
<evidence type="ECO:0000256" key="5">
    <source>
        <dbReference type="PIRSR" id="PIRSR615500-1"/>
    </source>
</evidence>
<dbReference type="EMBL" id="JAPDDP010000076">
    <property type="protein sequence ID" value="MDA0184457.1"/>
    <property type="molecule type" value="Genomic_DNA"/>
</dbReference>
<dbReference type="InterPro" id="IPR050131">
    <property type="entry name" value="Peptidase_S8_subtilisin-like"/>
</dbReference>
<dbReference type="InterPro" id="IPR015500">
    <property type="entry name" value="Peptidase_S8_subtilisin-rel"/>
</dbReference>
<comment type="similarity">
    <text evidence="1 6">Belongs to the peptidase S8 family.</text>
</comment>
<dbReference type="GO" id="GO:0006508">
    <property type="term" value="P:proteolysis"/>
    <property type="evidence" value="ECO:0007669"/>
    <property type="project" value="UniProtKB-KW"/>
</dbReference>
<gene>
    <name evidence="9" type="ORF">OJ997_29400</name>
</gene>
<dbReference type="AlphaFoldDB" id="A0A9X3SIR5"/>
<evidence type="ECO:0000256" key="1">
    <source>
        <dbReference type="ARBA" id="ARBA00011073"/>
    </source>
</evidence>
<organism evidence="9 10">
    <name type="scientific">Solirubrobacter phytolaccae</name>
    <dbReference type="NCBI Taxonomy" id="1404360"/>
    <lineage>
        <taxon>Bacteria</taxon>
        <taxon>Bacillati</taxon>
        <taxon>Actinomycetota</taxon>
        <taxon>Thermoleophilia</taxon>
        <taxon>Solirubrobacterales</taxon>
        <taxon>Solirubrobacteraceae</taxon>
        <taxon>Solirubrobacter</taxon>
    </lineage>
</organism>
<keyword evidence="3 6" id="KW-0378">Hydrolase</keyword>
<dbReference type="Gene3D" id="2.60.120.1290">
    <property type="match status" value="1"/>
</dbReference>
<evidence type="ECO:0000256" key="7">
    <source>
        <dbReference type="SAM" id="MobiDB-lite"/>
    </source>
</evidence>
<sequence length="693" mass="73736">MSDHTPPSEPDPDLSGPEAVCIGKLQPKLRMLANGSTEVNCLRAGHAAAVCVSREVAERYPARRSDDSTPASDPPVGEIGDAVPAPQAKVSVFLGLTSDAAGRVPEALSEMTTSQRADLLTAEVSVADAMALNRNLRVSSVELGQPLALPTAEPGARGVDAPRSRVVGDPAQHRNGAGVLIGLIDVGGFDFAHPDFLDKDGHTRFVRIWDQGSDTRPPPDLEGSPVRYGAELRQEHLNRAIDGQAEFNLPATELEPQSQMGEGAHATHVASIAAGGTGVCPEAWIAGVLVDIPREESARRESFYDSTRVAHAVDYLIAVAEDLRREHKLRTVPVSINISLGTNGHAHDASAAMSRWIDLALSRPGRSVCVAAGNAGQERAEHAGDVGWLMGRVHTSGRVPATGLAVDIEWNVIGNGIADLSENELELWYGAQDRLSVQVKPPDLPWTDPVAAGQYIENRELPDGTFLSVYNEVYHPVNGANYIAIYLSPRLQDGPITGVRAGEWLVRLNGTDIRDGTYHGWIERDDPRQLGRIGPRDTWAFPSCFSERSMVDASTISSLACGDRIVAVANLDEAKRRVSVTSSQGPTRDGREKPDIAAPGTRIVAANGFSNAGDWIEMSGTSMASPYVAGVIGLMLAINPDLTAAQINGILKRAAQPLPGTDFAWCNDAGSGALDPALCLQGATGMLDREDVT</sequence>
<keyword evidence="10" id="KW-1185">Reference proteome</keyword>
<dbReference type="RefSeq" id="WP_270028911.1">
    <property type="nucleotide sequence ID" value="NZ_JAPDDP010000076.1"/>
</dbReference>
<dbReference type="GO" id="GO:0004252">
    <property type="term" value="F:serine-type endopeptidase activity"/>
    <property type="evidence" value="ECO:0007669"/>
    <property type="project" value="UniProtKB-UniRule"/>
</dbReference>
<dbReference type="PRINTS" id="PR00723">
    <property type="entry name" value="SUBTILISIN"/>
</dbReference>